<keyword evidence="15" id="KW-1185">Reference proteome</keyword>
<dbReference type="FunFam" id="2.60.40.10:FF:000470">
    <property type="entry name" value="SLAM family member 7"/>
    <property type="match status" value="1"/>
</dbReference>
<evidence type="ECO:0000256" key="11">
    <source>
        <dbReference type="ARBA" id="ARBA00023319"/>
    </source>
</evidence>
<dbReference type="GeneTree" id="ENSGT01030000234540"/>
<keyword evidence="10" id="KW-0325">Glycoprotein</keyword>
<dbReference type="AlphaFoldDB" id="A0A452SLG9"/>
<dbReference type="PROSITE" id="PS50835">
    <property type="entry name" value="IG_LIKE"/>
    <property type="match status" value="1"/>
</dbReference>
<reference evidence="14" key="2">
    <citation type="submission" date="2025-08" db="UniProtKB">
        <authorList>
            <consortium name="Ensembl"/>
        </authorList>
    </citation>
    <scope>IDENTIFICATION</scope>
</reference>
<keyword evidence="3 12" id="KW-0812">Transmembrane</keyword>
<dbReference type="GO" id="GO:0042110">
    <property type="term" value="P:T cell activation"/>
    <property type="evidence" value="ECO:0007669"/>
    <property type="project" value="TreeGrafter"/>
</dbReference>
<name>A0A452SLG9_URSAM</name>
<dbReference type="SUPFAM" id="SSF48726">
    <property type="entry name" value="Immunoglobulin"/>
    <property type="match status" value="2"/>
</dbReference>
<comment type="subcellular location">
    <subcellularLocation>
        <location evidence="1">Membrane</location>
        <topology evidence="1">Single-pass type I membrane protein</topology>
    </subcellularLocation>
</comment>
<evidence type="ECO:0000256" key="9">
    <source>
        <dbReference type="ARBA" id="ARBA00023157"/>
    </source>
</evidence>
<reference evidence="14" key="3">
    <citation type="submission" date="2025-09" db="UniProtKB">
        <authorList>
            <consortium name="Ensembl"/>
        </authorList>
    </citation>
    <scope>IDENTIFICATION</scope>
</reference>
<keyword evidence="5" id="KW-0391">Immunity</keyword>
<evidence type="ECO:0000256" key="10">
    <source>
        <dbReference type="ARBA" id="ARBA00023180"/>
    </source>
</evidence>
<feature type="transmembrane region" description="Helical" evidence="12">
    <location>
        <begin position="232"/>
        <end position="254"/>
    </location>
</feature>
<dbReference type="FunFam" id="2.60.40.10:FF:000820">
    <property type="entry name" value="SLAM family member 7"/>
    <property type="match status" value="1"/>
</dbReference>
<dbReference type="InterPro" id="IPR007110">
    <property type="entry name" value="Ig-like_dom"/>
</dbReference>
<dbReference type="STRING" id="9643.ENSUAMP00000033496"/>
<evidence type="ECO:0000256" key="1">
    <source>
        <dbReference type="ARBA" id="ARBA00004479"/>
    </source>
</evidence>
<dbReference type="InterPro" id="IPR036179">
    <property type="entry name" value="Ig-like_dom_sf"/>
</dbReference>
<evidence type="ECO:0000256" key="2">
    <source>
        <dbReference type="ARBA" id="ARBA00022588"/>
    </source>
</evidence>
<evidence type="ECO:0000313" key="15">
    <source>
        <dbReference type="Proteomes" id="UP000291022"/>
    </source>
</evidence>
<dbReference type="Proteomes" id="UP000291022">
    <property type="component" value="Unassembled WGS sequence"/>
</dbReference>
<keyword evidence="2" id="KW-0399">Innate immunity</keyword>
<dbReference type="InterPro" id="IPR015631">
    <property type="entry name" value="CD2/SLAM_rcpt"/>
</dbReference>
<dbReference type="GO" id="GO:0009897">
    <property type="term" value="C:external side of plasma membrane"/>
    <property type="evidence" value="ECO:0007669"/>
    <property type="project" value="TreeGrafter"/>
</dbReference>
<dbReference type="GO" id="GO:0002250">
    <property type="term" value="P:adaptive immune response"/>
    <property type="evidence" value="ECO:0007669"/>
    <property type="project" value="UniProtKB-KW"/>
</dbReference>
<feature type="domain" description="Ig-like" evidence="13">
    <location>
        <begin position="135"/>
        <end position="215"/>
    </location>
</feature>
<evidence type="ECO:0000256" key="7">
    <source>
        <dbReference type="ARBA" id="ARBA00023130"/>
    </source>
</evidence>
<evidence type="ECO:0000256" key="5">
    <source>
        <dbReference type="ARBA" id="ARBA00022859"/>
    </source>
</evidence>
<keyword evidence="8 12" id="KW-0472">Membrane</keyword>
<evidence type="ECO:0000256" key="12">
    <source>
        <dbReference type="SAM" id="Phobius"/>
    </source>
</evidence>
<keyword evidence="11" id="KW-0393">Immunoglobulin domain</keyword>
<evidence type="ECO:0000313" key="14">
    <source>
        <dbReference type="Ensembl" id="ENSUAMP00000033496.1"/>
    </source>
</evidence>
<protein>
    <recommendedName>
        <fullName evidence="13">Ig-like domain-containing protein</fullName>
    </recommendedName>
</protein>
<dbReference type="PANTHER" id="PTHR12080">
    <property type="entry name" value="SIGNALING LYMPHOCYTIC ACTIVATION MOLECULE"/>
    <property type="match status" value="1"/>
</dbReference>
<keyword evidence="4" id="KW-0732">Signal</keyword>
<evidence type="ECO:0000256" key="6">
    <source>
        <dbReference type="ARBA" id="ARBA00022989"/>
    </source>
</evidence>
<keyword evidence="9" id="KW-1015">Disulfide bond</keyword>
<dbReference type="GO" id="GO:0045087">
    <property type="term" value="P:innate immune response"/>
    <property type="evidence" value="ECO:0007669"/>
    <property type="project" value="UniProtKB-KW"/>
</dbReference>
<evidence type="ECO:0000256" key="4">
    <source>
        <dbReference type="ARBA" id="ARBA00022729"/>
    </source>
</evidence>
<accession>A0A452SLG9</accession>
<keyword evidence="6 12" id="KW-1133">Transmembrane helix</keyword>
<dbReference type="Gene3D" id="2.60.40.10">
    <property type="entry name" value="Immunoglobulins"/>
    <property type="match status" value="2"/>
</dbReference>
<keyword evidence="7" id="KW-1064">Adaptive immunity</keyword>
<proteinExistence type="predicted"/>
<evidence type="ECO:0000256" key="3">
    <source>
        <dbReference type="ARBA" id="ARBA00022692"/>
    </source>
</evidence>
<dbReference type="InterPro" id="IPR013783">
    <property type="entry name" value="Ig-like_fold"/>
</dbReference>
<organism evidence="14 15">
    <name type="scientific">Ursus americanus</name>
    <name type="common">American black bear</name>
    <name type="synonym">Euarctos americanus</name>
    <dbReference type="NCBI Taxonomy" id="9643"/>
    <lineage>
        <taxon>Eukaryota</taxon>
        <taxon>Metazoa</taxon>
        <taxon>Chordata</taxon>
        <taxon>Craniata</taxon>
        <taxon>Vertebrata</taxon>
        <taxon>Euteleostomi</taxon>
        <taxon>Mammalia</taxon>
        <taxon>Eutheria</taxon>
        <taxon>Laurasiatheria</taxon>
        <taxon>Carnivora</taxon>
        <taxon>Caniformia</taxon>
        <taxon>Ursidae</taxon>
        <taxon>Ursus</taxon>
    </lineage>
</organism>
<evidence type="ECO:0000259" key="13">
    <source>
        <dbReference type="PROSITE" id="PS50835"/>
    </source>
</evidence>
<dbReference type="Ensembl" id="ENSUAMT00000037307.1">
    <property type="protein sequence ID" value="ENSUAMP00000033496.1"/>
    <property type="gene ID" value="ENSUAMG00000025520.1"/>
</dbReference>
<sequence length="296" mass="33057">MKRCSTSLIFREMQINHDEISAHTTLKELVGDLGGSVTFPLKLPRIQIDSLVWIFNTTPLITIQPKTPDKQPNVIVTQSHNKERVDFLLGNYSLKLSKLDKSDSGDYRVVIYSSSLKDPFIQQYKLRVYEHLSKPKVTMGLQNNKNGTCVTNLTCFMEQGGEDVTYSWESLGQAANESHNGSILPISWSLGKKGMTFICVARNPISSNSSNPVFAWKLCEGDCAADDPESSVVLYILGVIFLLSAFALVPVILITRRERKEGKACTIFAFSLIHAFVPSFLQQTCVELYVGLGIRR</sequence>
<reference evidence="15" key="1">
    <citation type="submission" date="2016-06" db="EMBL/GenBank/DDBJ databases">
        <title>De novo assembly and RNA-Seq shows season-dependent expression and editing in black bear kidneys.</title>
        <authorList>
            <person name="Korstanje R."/>
            <person name="Srivastava A."/>
            <person name="Sarsani V.K."/>
            <person name="Sheehan S.M."/>
            <person name="Seger R.L."/>
            <person name="Barter M.E."/>
            <person name="Lindqvist C."/>
            <person name="Brody L.C."/>
            <person name="Mullikin J.C."/>
        </authorList>
    </citation>
    <scope>NUCLEOTIDE SEQUENCE [LARGE SCALE GENOMIC DNA]</scope>
</reference>
<dbReference type="PANTHER" id="PTHR12080:SF46">
    <property type="entry name" value="SLAM FAMILY MEMBER 7"/>
    <property type="match status" value="1"/>
</dbReference>
<evidence type="ECO:0000256" key="8">
    <source>
        <dbReference type="ARBA" id="ARBA00023136"/>
    </source>
</evidence>